<dbReference type="Pfam" id="PF00296">
    <property type="entry name" value="Bac_luciferase"/>
    <property type="match status" value="1"/>
</dbReference>
<dbReference type="Gene3D" id="3.20.20.30">
    <property type="entry name" value="Luciferase-like domain"/>
    <property type="match status" value="1"/>
</dbReference>
<evidence type="ECO:0000313" key="4">
    <source>
        <dbReference type="EMBL" id="MFD2800617.1"/>
    </source>
</evidence>
<dbReference type="RefSeq" id="WP_377392234.1">
    <property type="nucleotide sequence ID" value="NZ_JBHSAN010000028.1"/>
</dbReference>
<dbReference type="Proteomes" id="UP001597478">
    <property type="component" value="Unassembled WGS sequence"/>
</dbReference>
<keyword evidence="1 4" id="KW-0560">Oxidoreductase</keyword>
<dbReference type="InterPro" id="IPR036661">
    <property type="entry name" value="Luciferase-like_sf"/>
</dbReference>
<dbReference type="InterPro" id="IPR011251">
    <property type="entry name" value="Luciferase-like_dom"/>
</dbReference>
<organism evidence="4 5">
    <name type="scientific">Prauserella oleivorans</name>
    <dbReference type="NCBI Taxonomy" id="1478153"/>
    <lineage>
        <taxon>Bacteria</taxon>
        <taxon>Bacillati</taxon>
        <taxon>Actinomycetota</taxon>
        <taxon>Actinomycetes</taxon>
        <taxon>Pseudonocardiales</taxon>
        <taxon>Pseudonocardiaceae</taxon>
        <taxon>Prauserella</taxon>
    </lineage>
</organism>
<feature type="domain" description="Luciferase-like" evidence="3">
    <location>
        <begin position="1"/>
        <end position="304"/>
    </location>
</feature>
<sequence length="352" mass="37513">MRFGIFVLGGIFGGQDHGDALRRAAEAVVAAEAAGFDEAWIAEHHFLSYGVCPSAVTFAAHALGATSRITLGTAVSVLSTTHPVALAEQTAMLDQLSGGRFVLGVGRGGPWVDLEVFGTGLDRYENGFPESLDLLLRSLTEDTVSAEGPRFVFREVPMVPRPHTRPRPPVAVACTSRATVELAAVRGLPMLLGMHIGDQEKAELVAWYEKAAVEAGRDPAAVRHMSTVLAYVAADRESATRELRASMPGWLADGLAGYVPVDGRPRPSRDPVAYTELLCSLHPVGSPAECADQLRASAERTGIEHVLMMVEGGGSRERTLATIERLGAEVLPALRGSRPDQQSRSSGLWLSS</sequence>
<dbReference type="SUPFAM" id="SSF51679">
    <property type="entry name" value="Bacterial luciferase-like"/>
    <property type="match status" value="1"/>
</dbReference>
<name>A0ABW5WC10_9PSEU</name>
<keyword evidence="2" id="KW-0503">Monooxygenase</keyword>
<dbReference type="PANTHER" id="PTHR30137:SF8">
    <property type="entry name" value="BLR5498 PROTEIN"/>
    <property type="match status" value="1"/>
</dbReference>
<dbReference type="InterPro" id="IPR050766">
    <property type="entry name" value="Bact_Lucif_Oxidored"/>
</dbReference>
<evidence type="ECO:0000256" key="1">
    <source>
        <dbReference type="ARBA" id="ARBA00023002"/>
    </source>
</evidence>
<dbReference type="EMBL" id="JBHUOF010000019">
    <property type="protein sequence ID" value="MFD2800617.1"/>
    <property type="molecule type" value="Genomic_DNA"/>
</dbReference>
<dbReference type="EC" id="1.-.-.-" evidence="4"/>
<reference evidence="5" key="1">
    <citation type="journal article" date="2019" name="Int. J. Syst. Evol. Microbiol.">
        <title>The Global Catalogue of Microorganisms (GCM) 10K type strain sequencing project: providing services to taxonomists for standard genome sequencing and annotation.</title>
        <authorList>
            <consortium name="The Broad Institute Genomics Platform"/>
            <consortium name="The Broad Institute Genome Sequencing Center for Infectious Disease"/>
            <person name="Wu L."/>
            <person name="Ma J."/>
        </authorList>
    </citation>
    <scope>NUCLEOTIDE SEQUENCE [LARGE SCALE GENOMIC DNA]</scope>
    <source>
        <strain evidence="5">IBRC-M 10906</strain>
    </source>
</reference>
<accession>A0ABW5WC10</accession>
<evidence type="ECO:0000259" key="3">
    <source>
        <dbReference type="Pfam" id="PF00296"/>
    </source>
</evidence>
<gene>
    <name evidence="4" type="ORF">ACFS2C_14565</name>
</gene>
<protein>
    <submittedName>
        <fullName evidence="4">LLM class flavin-dependent oxidoreductase</fullName>
        <ecNumber evidence="4">1.-.-.-</ecNumber>
    </submittedName>
</protein>
<dbReference type="GO" id="GO:0016491">
    <property type="term" value="F:oxidoreductase activity"/>
    <property type="evidence" value="ECO:0007669"/>
    <property type="project" value="UniProtKB-KW"/>
</dbReference>
<proteinExistence type="predicted"/>
<comment type="caution">
    <text evidence="4">The sequence shown here is derived from an EMBL/GenBank/DDBJ whole genome shotgun (WGS) entry which is preliminary data.</text>
</comment>
<dbReference type="PANTHER" id="PTHR30137">
    <property type="entry name" value="LUCIFERASE-LIKE MONOOXYGENASE"/>
    <property type="match status" value="1"/>
</dbReference>
<keyword evidence="5" id="KW-1185">Reference proteome</keyword>
<evidence type="ECO:0000313" key="5">
    <source>
        <dbReference type="Proteomes" id="UP001597478"/>
    </source>
</evidence>
<evidence type="ECO:0000256" key="2">
    <source>
        <dbReference type="ARBA" id="ARBA00023033"/>
    </source>
</evidence>